<organism evidence="1">
    <name type="scientific">marine metagenome</name>
    <dbReference type="NCBI Taxonomy" id="408172"/>
    <lineage>
        <taxon>unclassified sequences</taxon>
        <taxon>metagenomes</taxon>
        <taxon>ecological metagenomes</taxon>
    </lineage>
</organism>
<dbReference type="EMBL" id="UINC01019307">
    <property type="protein sequence ID" value="SVA81701.1"/>
    <property type="molecule type" value="Genomic_DNA"/>
</dbReference>
<sequence>MNRNQRLTVMALTIFLCSCSSNKIIFPTQLEYLTNSQQVLNEFIPYIQSHGYTVLNPIDTRMTTRSTSGFVTSEYLETDWLASGVYHDNSGKEYVVKQQVWILLDTGLITIKSLVGYVNEGEIITIDSVPPNLHKFVTALPEGLRNLISSKSL</sequence>
<proteinExistence type="predicted"/>
<protein>
    <submittedName>
        <fullName evidence="1">Uncharacterized protein</fullName>
    </submittedName>
</protein>
<reference evidence="1" key="1">
    <citation type="submission" date="2018-05" db="EMBL/GenBank/DDBJ databases">
        <authorList>
            <person name="Lanie J.A."/>
            <person name="Ng W.-L."/>
            <person name="Kazmierczak K.M."/>
            <person name="Andrzejewski T.M."/>
            <person name="Davidsen T.M."/>
            <person name="Wayne K.J."/>
            <person name="Tettelin H."/>
            <person name="Glass J.I."/>
            <person name="Rusch D."/>
            <person name="Podicherti R."/>
            <person name="Tsui H.-C.T."/>
            <person name="Winkler M.E."/>
        </authorList>
    </citation>
    <scope>NUCLEOTIDE SEQUENCE</scope>
</reference>
<accession>A0A381YYI1</accession>
<gene>
    <name evidence="1" type="ORF">METZ01_LOCUS134555</name>
</gene>
<dbReference type="PROSITE" id="PS51257">
    <property type="entry name" value="PROKAR_LIPOPROTEIN"/>
    <property type="match status" value="1"/>
</dbReference>
<dbReference type="AlphaFoldDB" id="A0A381YYI1"/>
<evidence type="ECO:0000313" key="1">
    <source>
        <dbReference type="EMBL" id="SVA81701.1"/>
    </source>
</evidence>
<name>A0A381YYI1_9ZZZZ</name>